<reference evidence="1 2" key="1">
    <citation type="submission" date="2015-09" db="EMBL/GenBank/DDBJ databases">
        <title>Sorangium comparison.</title>
        <authorList>
            <person name="Zaburannyi N."/>
            <person name="Bunk B."/>
            <person name="Overmann J."/>
            <person name="Mueller R."/>
        </authorList>
    </citation>
    <scope>NUCLEOTIDE SEQUENCE [LARGE SCALE GENOMIC DNA]</scope>
    <source>
        <strain evidence="1 2">So ce836</strain>
    </source>
</reference>
<dbReference type="AlphaFoldDB" id="A0A4P2QG24"/>
<proteinExistence type="predicted"/>
<accession>A0A4P2QG24</accession>
<dbReference type="Proteomes" id="UP000295497">
    <property type="component" value="Chromosome"/>
</dbReference>
<sequence>MSHRFRIDSFPEVVWIARGSDVPAHAGAQRLSALEAAWWLDVRAADPIYGRLALADICDALGHTPSSGPWLDPSGLRARVREALLDGRLVAYRTKRVSPGAPVLSPELPEPSGPEPPAREEKTWIAIQLMDDADPPQPVPFKKYRLELPGQLPREGLLDQNGRIFVEGIDPGTCKISFPELDADDWRPA</sequence>
<gene>
    <name evidence="1" type="ORF">SOCE836_008400</name>
</gene>
<name>A0A4P2QG24_SORCE</name>
<dbReference type="EMBL" id="CP012672">
    <property type="protein sequence ID" value="AUX28759.1"/>
    <property type="molecule type" value="Genomic_DNA"/>
</dbReference>
<evidence type="ECO:0000313" key="1">
    <source>
        <dbReference type="EMBL" id="AUX28759.1"/>
    </source>
</evidence>
<protein>
    <submittedName>
        <fullName evidence="1">Uncharacterized protein</fullName>
    </submittedName>
</protein>
<organism evidence="1 2">
    <name type="scientific">Sorangium cellulosum</name>
    <name type="common">Polyangium cellulosum</name>
    <dbReference type="NCBI Taxonomy" id="56"/>
    <lineage>
        <taxon>Bacteria</taxon>
        <taxon>Pseudomonadati</taxon>
        <taxon>Myxococcota</taxon>
        <taxon>Polyangia</taxon>
        <taxon>Polyangiales</taxon>
        <taxon>Polyangiaceae</taxon>
        <taxon>Sorangium</taxon>
    </lineage>
</organism>
<evidence type="ECO:0000313" key="2">
    <source>
        <dbReference type="Proteomes" id="UP000295497"/>
    </source>
</evidence>